<dbReference type="PANTHER" id="PTHR10963">
    <property type="entry name" value="GLYCOSYL HYDROLASE-RELATED"/>
    <property type="match status" value="1"/>
</dbReference>
<evidence type="ECO:0000313" key="5">
    <source>
        <dbReference type="Proteomes" id="UP000812966"/>
    </source>
</evidence>
<evidence type="ECO:0000313" key="4">
    <source>
        <dbReference type="EMBL" id="KAG7528351.1"/>
    </source>
</evidence>
<feature type="region of interest" description="Disordered" evidence="1">
    <location>
        <begin position="364"/>
        <end position="385"/>
    </location>
</feature>
<dbReference type="Proteomes" id="UP000812966">
    <property type="component" value="Unassembled WGS sequence"/>
</dbReference>
<dbReference type="GO" id="GO:0009251">
    <property type="term" value="P:glucan catabolic process"/>
    <property type="evidence" value="ECO:0007669"/>
    <property type="project" value="TreeGrafter"/>
</dbReference>
<accession>A0A8K0JFD0</accession>
<proteinExistence type="predicted"/>
<gene>
    <name evidence="4" type="ORF">FFLO_06228</name>
</gene>
<name>A0A8K0JFD0_9TREE</name>
<dbReference type="PROSITE" id="PS51762">
    <property type="entry name" value="GH16_2"/>
    <property type="match status" value="1"/>
</dbReference>
<dbReference type="Gene3D" id="2.60.120.200">
    <property type="match status" value="1"/>
</dbReference>
<dbReference type="InterPro" id="IPR000757">
    <property type="entry name" value="Beta-glucanase-like"/>
</dbReference>
<protein>
    <recommendedName>
        <fullName evidence="3">GH16 domain-containing protein</fullName>
    </recommendedName>
</protein>
<keyword evidence="5" id="KW-1185">Reference proteome</keyword>
<dbReference type="OrthoDB" id="192832at2759"/>
<dbReference type="EMBL" id="JABELV010000189">
    <property type="protein sequence ID" value="KAG7528351.1"/>
    <property type="molecule type" value="Genomic_DNA"/>
</dbReference>
<dbReference type="Pfam" id="PF26113">
    <property type="entry name" value="GH16_XgeA"/>
    <property type="match status" value="1"/>
</dbReference>
<dbReference type="PANTHER" id="PTHR10963:SF24">
    <property type="entry name" value="GLYCOSIDASE C21B10.07-RELATED"/>
    <property type="match status" value="1"/>
</dbReference>
<organism evidence="4 5">
    <name type="scientific">Filobasidium floriforme</name>
    <dbReference type="NCBI Taxonomy" id="5210"/>
    <lineage>
        <taxon>Eukaryota</taxon>
        <taxon>Fungi</taxon>
        <taxon>Dikarya</taxon>
        <taxon>Basidiomycota</taxon>
        <taxon>Agaricomycotina</taxon>
        <taxon>Tremellomycetes</taxon>
        <taxon>Filobasidiales</taxon>
        <taxon>Filobasidiaceae</taxon>
        <taxon>Filobasidium</taxon>
    </lineage>
</organism>
<feature type="signal peptide" evidence="2">
    <location>
        <begin position="1"/>
        <end position="22"/>
    </location>
</feature>
<dbReference type="AlphaFoldDB" id="A0A8K0JFD0"/>
<dbReference type="InterPro" id="IPR013320">
    <property type="entry name" value="ConA-like_dom_sf"/>
</dbReference>
<evidence type="ECO:0000256" key="1">
    <source>
        <dbReference type="SAM" id="MobiDB-lite"/>
    </source>
</evidence>
<sequence>MSFLIPLLATSFLLTGPAPTLGATYSLIESHAGSSFFDGWIYETGYDNTTNGDTTWSSSPSLAYVNSDNQAIIKVDNTSTVPYNEKRDSVKLLSQNWYKAGTVFIMDAVHVPVGCSVWPAWWTRGPNWPAGGEIDIFEPVNLQTTNQFALHTTEGCTATPDASLNPTGTVGTTNCDQDANYGSGCTVIGGDAGTVFNQNGGGVYIMAFETTGITIWYHRRSDIPTFLSSTASSIDTSALGTPVASYSSSSCDISKFFASQQMTLDITMCGDYAGTASVLEATCGALVGDQTCYSEYRYSFVTRSIRGLTSMFTCWNSYLRTQLDRLQRCLRETDSHPPISYESTDSKPLLPNYSSRSTISTFTAATTRSTRSSAVPARRPPPPPLQLRVRQAREWVQRLRQLG</sequence>
<feature type="domain" description="GH16" evidence="3">
    <location>
        <begin position="18"/>
        <end position="281"/>
    </location>
</feature>
<feature type="chain" id="PRO_5035450458" description="GH16 domain-containing protein" evidence="2">
    <location>
        <begin position="23"/>
        <end position="403"/>
    </location>
</feature>
<evidence type="ECO:0000259" key="3">
    <source>
        <dbReference type="PROSITE" id="PS51762"/>
    </source>
</evidence>
<keyword evidence="2" id="KW-0732">Signal</keyword>
<dbReference type="InterPro" id="IPR050546">
    <property type="entry name" value="Glycosyl_Hydrlase_16"/>
</dbReference>
<feature type="compositionally biased region" description="Low complexity" evidence="1">
    <location>
        <begin position="364"/>
        <end position="377"/>
    </location>
</feature>
<dbReference type="SUPFAM" id="SSF49899">
    <property type="entry name" value="Concanavalin A-like lectins/glucanases"/>
    <property type="match status" value="1"/>
</dbReference>
<comment type="caution">
    <text evidence="4">The sequence shown here is derived from an EMBL/GenBank/DDBJ whole genome shotgun (WGS) entry which is preliminary data.</text>
</comment>
<reference evidence="4" key="1">
    <citation type="submission" date="2020-04" db="EMBL/GenBank/DDBJ databases">
        <title>Analysis of mating type loci in Filobasidium floriforme.</title>
        <authorList>
            <person name="Nowrousian M."/>
        </authorList>
    </citation>
    <scope>NUCLEOTIDE SEQUENCE</scope>
    <source>
        <strain evidence="4">CBS 6242</strain>
    </source>
</reference>
<evidence type="ECO:0000256" key="2">
    <source>
        <dbReference type="SAM" id="SignalP"/>
    </source>
</evidence>
<dbReference type="GO" id="GO:0004553">
    <property type="term" value="F:hydrolase activity, hydrolyzing O-glycosyl compounds"/>
    <property type="evidence" value="ECO:0007669"/>
    <property type="project" value="InterPro"/>
</dbReference>